<dbReference type="EMBL" id="JALNTZ010000003">
    <property type="protein sequence ID" value="KAJ3658643.1"/>
    <property type="molecule type" value="Genomic_DNA"/>
</dbReference>
<dbReference type="AlphaFoldDB" id="A0AA38MJR7"/>
<keyword evidence="2" id="KW-1185">Reference proteome</keyword>
<name>A0AA38MJR7_9CUCU</name>
<comment type="caution">
    <text evidence="1">The sequence shown here is derived from an EMBL/GenBank/DDBJ whole genome shotgun (WGS) entry which is preliminary data.</text>
</comment>
<sequence>MRDTGPIYHGASSRRARRWAIHKSNTPRTRALSSLSRDKLKNSGNIYSRKGGEKRILHAHFPDSSRLPTCRTGPLPDFFRRCTRGRWEEGTDSKEDSPARGYLCTIYNWGFGLSFRFIMAYR</sequence>
<proteinExistence type="predicted"/>
<gene>
    <name evidence="1" type="ORF">Zmor_010370</name>
</gene>
<accession>A0AA38MJR7</accession>
<reference evidence="1" key="1">
    <citation type="journal article" date="2023" name="G3 (Bethesda)">
        <title>Whole genome assemblies of Zophobas morio and Tenebrio molitor.</title>
        <authorList>
            <person name="Kaur S."/>
            <person name="Stinson S.A."/>
            <person name="diCenzo G.C."/>
        </authorList>
    </citation>
    <scope>NUCLEOTIDE SEQUENCE</scope>
    <source>
        <strain evidence="1">QUZm001</strain>
    </source>
</reference>
<protein>
    <submittedName>
        <fullName evidence="1">Uncharacterized protein</fullName>
    </submittedName>
</protein>
<organism evidence="1 2">
    <name type="scientific">Zophobas morio</name>
    <dbReference type="NCBI Taxonomy" id="2755281"/>
    <lineage>
        <taxon>Eukaryota</taxon>
        <taxon>Metazoa</taxon>
        <taxon>Ecdysozoa</taxon>
        <taxon>Arthropoda</taxon>
        <taxon>Hexapoda</taxon>
        <taxon>Insecta</taxon>
        <taxon>Pterygota</taxon>
        <taxon>Neoptera</taxon>
        <taxon>Endopterygota</taxon>
        <taxon>Coleoptera</taxon>
        <taxon>Polyphaga</taxon>
        <taxon>Cucujiformia</taxon>
        <taxon>Tenebrionidae</taxon>
        <taxon>Zophobas</taxon>
    </lineage>
</organism>
<dbReference type="Proteomes" id="UP001168821">
    <property type="component" value="Unassembled WGS sequence"/>
</dbReference>
<evidence type="ECO:0000313" key="1">
    <source>
        <dbReference type="EMBL" id="KAJ3658643.1"/>
    </source>
</evidence>
<evidence type="ECO:0000313" key="2">
    <source>
        <dbReference type="Proteomes" id="UP001168821"/>
    </source>
</evidence>